<dbReference type="PROSITE" id="PS51420">
    <property type="entry name" value="RHO"/>
    <property type="match status" value="1"/>
</dbReference>
<dbReference type="PROSITE" id="PS51419">
    <property type="entry name" value="RAB"/>
    <property type="match status" value="1"/>
</dbReference>
<dbReference type="NCBIfam" id="TIGR00231">
    <property type="entry name" value="small_GTP"/>
    <property type="match status" value="1"/>
</dbReference>
<comment type="caution">
    <text evidence="2">The sequence shown here is derived from an EMBL/GenBank/DDBJ whole genome shotgun (WGS) entry which is preliminary data.</text>
</comment>
<dbReference type="SUPFAM" id="SSF52540">
    <property type="entry name" value="P-loop containing nucleoside triphosphate hydrolases"/>
    <property type="match status" value="1"/>
</dbReference>
<evidence type="ECO:0000313" key="2">
    <source>
        <dbReference type="EMBL" id="KAJ4461854.1"/>
    </source>
</evidence>
<accession>A0ABQ8UWW9</accession>
<name>A0ABQ8UWW9_9EUKA</name>
<keyword evidence="3" id="KW-1185">Reference proteome</keyword>
<dbReference type="PRINTS" id="PR00449">
    <property type="entry name" value="RASTRNSFRMNG"/>
</dbReference>
<dbReference type="CDD" id="cd01860">
    <property type="entry name" value="Rab5_related"/>
    <property type="match status" value="1"/>
</dbReference>
<dbReference type="SMART" id="SM00174">
    <property type="entry name" value="RHO"/>
    <property type="match status" value="1"/>
</dbReference>
<dbReference type="Pfam" id="PF00071">
    <property type="entry name" value="Ras"/>
    <property type="match status" value="1"/>
</dbReference>
<organism evidence="2 3">
    <name type="scientific">Paratrimastix pyriformis</name>
    <dbReference type="NCBI Taxonomy" id="342808"/>
    <lineage>
        <taxon>Eukaryota</taxon>
        <taxon>Metamonada</taxon>
        <taxon>Preaxostyla</taxon>
        <taxon>Paratrimastigidae</taxon>
        <taxon>Paratrimastix</taxon>
    </lineage>
</organism>
<dbReference type="EMBL" id="JAPMOS010000005">
    <property type="protein sequence ID" value="KAJ4461854.1"/>
    <property type="molecule type" value="Genomic_DNA"/>
</dbReference>
<dbReference type="PROSITE" id="PS51421">
    <property type="entry name" value="RAS"/>
    <property type="match status" value="1"/>
</dbReference>
<dbReference type="InterPro" id="IPR027417">
    <property type="entry name" value="P-loop_NTPase"/>
</dbReference>
<reference evidence="2" key="1">
    <citation type="journal article" date="2022" name="bioRxiv">
        <title>Genomics of Preaxostyla Flagellates Illuminates Evolutionary Transitions and the Path Towards Mitochondrial Loss.</title>
        <authorList>
            <person name="Novak L.V.F."/>
            <person name="Treitli S.C."/>
            <person name="Pyrih J."/>
            <person name="Halakuc P."/>
            <person name="Pipaliya S.V."/>
            <person name="Vacek V."/>
            <person name="Brzon O."/>
            <person name="Soukal P."/>
            <person name="Eme L."/>
            <person name="Dacks J.B."/>
            <person name="Karnkowska A."/>
            <person name="Elias M."/>
            <person name="Hampl V."/>
        </authorList>
    </citation>
    <scope>NUCLEOTIDE SEQUENCE</scope>
    <source>
        <strain evidence="2">RCP-MX</strain>
    </source>
</reference>
<evidence type="ECO:0000313" key="3">
    <source>
        <dbReference type="Proteomes" id="UP001141327"/>
    </source>
</evidence>
<gene>
    <name evidence="2" type="ORF">PAPYR_1533</name>
</gene>
<dbReference type="PANTHER" id="PTHR47978">
    <property type="match status" value="1"/>
</dbReference>
<protein>
    <submittedName>
        <fullName evidence="2">Ras-related protein RABF2b</fullName>
    </submittedName>
</protein>
<keyword evidence="1" id="KW-0547">Nucleotide-binding</keyword>
<dbReference type="Gene3D" id="3.40.50.300">
    <property type="entry name" value="P-loop containing nucleotide triphosphate hydrolases"/>
    <property type="match status" value="1"/>
</dbReference>
<dbReference type="Proteomes" id="UP001141327">
    <property type="component" value="Unassembled WGS sequence"/>
</dbReference>
<dbReference type="SMART" id="SM00173">
    <property type="entry name" value="RAS"/>
    <property type="match status" value="1"/>
</dbReference>
<proteinExistence type="predicted"/>
<dbReference type="SMART" id="SM00176">
    <property type="entry name" value="RAN"/>
    <property type="match status" value="1"/>
</dbReference>
<sequence>MAYTPPPRAGPCSASARPSTAVGGIWRKVPPKIKVACAPHVHLRSLHLHSLHCAGTRMEIDEEKETIGLKVVLLGEVQVGKTSVVLRFTSDSFNSEQESTMGAAFSTKSIELGDKIVRFDIWDTAGQERYHSLAPMYYRDAVAAIVCYDITNVQTFEKAKEWIRELQINGTQIICLSGNKCDLPNRQIPTKDAETYAEDMGCHFFETSALNNSGITEMFMSIAHHIPTIKTPISSDHVVIDRPRPPPGGRSCC</sequence>
<evidence type="ECO:0000256" key="1">
    <source>
        <dbReference type="ARBA" id="ARBA00022741"/>
    </source>
</evidence>
<dbReference type="InterPro" id="IPR001806">
    <property type="entry name" value="Small_GTPase"/>
</dbReference>
<dbReference type="InterPro" id="IPR005225">
    <property type="entry name" value="Small_GTP-bd"/>
</dbReference>
<dbReference type="SMART" id="SM00175">
    <property type="entry name" value="RAB"/>
    <property type="match status" value="1"/>
</dbReference>